<dbReference type="InterPro" id="IPR012036">
    <property type="entry name" value="Phage_Mu_Gp28"/>
</dbReference>
<accession>A0ABS7X9D2</accession>
<evidence type="ECO:0000313" key="1">
    <source>
        <dbReference type="EMBL" id="MBZ9612151.1"/>
    </source>
</evidence>
<comment type="caution">
    <text evidence="1">The sequence shown here is derived from an EMBL/GenBank/DDBJ whole genome shotgun (WGS) entry which is preliminary data.</text>
</comment>
<dbReference type="Gene3D" id="3.40.50.300">
    <property type="entry name" value="P-loop containing nucleotide triphosphate hydrolases"/>
    <property type="match status" value="1"/>
</dbReference>
<dbReference type="EMBL" id="JAERPS020000003">
    <property type="protein sequence ID" value="MBZ9612151.1"/>
    <property type="molecule type" value="Genomic_DNA"/>
</dbReference>
<dbReference type="RefSeq" id="WP_205310845.1">
    <property type="nucleotide sequence ID" value="NZ_JAERPS020000003.1"/>
</dbReference>
<proteinExistence type="predicted"/>
<organism evidence="1 2">
    <name type="scientific">Rheinheimera maricola</name>
    <dbReference type="NCBI Taxonomy" id="2793282"/>
    <lineage>
        <taxon>Bacteria</taxon>
        <taxon>Pseudomonadati</taxon>
        <taxon>Pseudomonadota</taxon>
        <taxon>Gammaproteobacteria</taxon>
        <taxon>Chromatiales</taxon>
        <taxon>Chromatiaceae</taxon>
        <taxon>Rheinheimera</taxon>
    </lineage>
</organism>
<keyword evidence="2" id="KW-1185">Reference proteome</keyword>
<protein>
    <recommendedName>
        <fullName evidence="3">Mu-like prophage FluMu protein gp28</fullName>
    </recommendedName>
</protein>
<dbReference type="Proteomes" id="UP000663814">
    <property type="component" value="Unassembled WGS sequence"/>
</dbReference>
<evidence type="ECO:0000313" key="2">
    <source>
        <dbReference type="Proteomes" id="UP000663814"/>
    </source>
</evidence>
<gene>
    <name evidence="1" type="ORF">I4W93_011155</name>
</gene>
<evidence type="ECO:0008006" key="3">
    <source>
        <dbReference type="Google" id="ProtNLM"/>
    </source>
</evidence>
<sequence>MIQTEKTPVAAGVSAALLLPYQGDWIYDPAPVKISEKSRRIGMSWGEAADAALIACAEKAAGGMDVWYIGYNKDMAKEFIRDVAAWAKAYNVACGDATEEILVDENKDILTYVVYFASGFRVTALSSRPSNLRGKQGCVIIDEAAFHDDLEGLIKAAMALLIWGGKVRIISTHNGEDNPFNILIKECRAGKKPYSVHRVTFRDALRQGLYKRICQQAGKPWTQEAEDAWADEMYAFYGDNAAEELDVIPSAGGGAYISRILVERCQADGIPVLRIERSDGFVEQNNRLEDIKQWCDDNLKPLIDNMPGLRTVFGQDFGRSGDLSVMWLLQQHGPFDWRTPFILELRNIPFDCQQLILFYILDSVPLFFHAKFDSRGNGQSHAEAALQRYGSHRVECVMLSLPWYNEHFPKYKAALESRYISLPKSEDIVADHRRVILIKGQPKMDDKHDKGSDGKQRHGDTAVSGVLVWAAANEEGEPAAGAQVPPKPIRETFKPEKLRYRQTAGGLFRRAS</sequence>
<dbReference type="InterPro" id="IPR027417">
    <property type="entry name" value="P-loop_NTPase"/>
</dbReference>
<name>A0ABS7X9D2_9GAMM</name>
<dbReference type="PIRSF" id="PIRSF007056">
    <property type="entry name" value="UCP007056"/>
    <property type="match status" value="1"/>
</dbReference>
<dbReference type="Gene3D" id="3.30.420.240">
    <property type="match status" value="1"/>
</dbReference>
<reference evidence="1 2" key="1">
    <citation type="submission" date="2021-08" db="EMBL/GenBank/DDBJ databases">
        <title>Rheinheimera aquimaris sp. nov., isolated from seawater of the East Sea in Korea.</title>
        <authorList>
            <person name="Kim K.H."/>
            <person name="Wenting R."/>
            <person name="Kim K.R."/>
            <person name="Jeon C.O."/>
        </authorList>
    </citation>
    <scope>NUCLEOTIDE SEQUENCE [LARGE SCALE GENOMIC DNA]</scope>
    <source>
        <strain evidence="1 2">MA-13</strain>
    </source>
</reference>